<dbReference type="OrthoDB" id="9799330at2"/>
<dbReference type="AlphaFoldDB" id="A0A5C1NDE8"/>
<dbReference type="Pfam" id="PF13614">
    <property type="entry name" value="AAA_31"/>
    <property type="match status" value="1"/>
</dbReference>
<name>A0A5C1NDE8_9GAMM</name>
<sequence>MRMLSLYSIKGGVGKTASAVNLAAEAANHGLRVLLWDLDPQAATTFYLKIKPRIRGGVNKLVKGKSSFDKVIRSTAMPNLDVLPASLESRSLDQLLEKRGTSHLRQMLHEVRNDYDLIVLDCPPTLSHLSENMFTSADALLVPLVPTTLSLRTLDQLQSFLDDEDLACPVWPFVTLADRRRTMHRDIMDTLGAQWPLRMSTVIPAASAVERMGVERAPLCSFAPHSPANRAYQALWKELHQRLGIA</sequence>
<dbReference type="InterPro" id="IPR027417">
    <property type="entry name" value="P-loop_NTPase"/>
</dbReference>
<dbReference type="InterPro" id="IPR025669">
    <property type="entry name" value="AAA_dom"/>
</dbReference>
<evidence type="ECO:0000313" key="2">
    <source>
        <dbReference type="EMBL" id="QEM81244.1"/>
    </source>
</evidence>
<evidence type="ECO:0000313" key="3">
    <source>
        <dbReference type="Proteomes" id="UP000324285"/>
    </source>
</evidence>
<dbReference type="SUPFAM" id="SSF52540">
    <property type="entry name" value="P-loop containing nucleoside triphosphate hydrolases"/>
    <property type="match status" value="1"/>
</dbReference>
<dbReference type="CDD" id="cd02042">
    <property type="entry name" value="ParAB_family"/>
    <property type="match status" value="1"/>
</dbReference>
<dbReference type="KEGG" id="hbh:E4T21_06625"/>
<dbReference type="InterPro" id="IPR050678">
    <property type="entry name" value="DNA_Partitioning_ATPase"/>
</dbReference>
<evidence type="ECO:0000259" key="1">
    <source>
        <dbReference type="Pfam" id="PF13614"/>
    </source>
</evidence>
<keyword evidence="3" id="KW-1185">Reference proteome</keyword>
<dbReference type="RefSeq" id="WP_149284258.1">
    <property type="nucleotide sequence ID" value="NZ_CP038437.2"/>
</dbReference>
<reference evidence="2" key="1">
    <citation type="submission" date="2021-02" db="EMBL/GenBank/DDBJ databases">
        <title>Strain Y2R2, a novel species of the genus Halomonas.</title>
        <authorList>
            <person name="Huang H."/>
        </authorList>
    </citation>
    <scope>NUCLEOTIDE SEQUENCE</scope>
    <source>
        <strain evidence="2">Y2R2</strain>
    </source>
</reference>
<dbReference type="PIRSF" id="PIRSF009320">
    <property type="entry name" value="Nuc_binding_HP_1000"/>
    <property type="match status" value="1"/>
</dbReference>
<dbReference type="Proteomes" id="UP000324285">
    <property type="component" value="Chromosome"/>
</dbReference>
<dbReference type="Gene3D" id="3.40.50.300">
    <property type="entry name" value="P-loop containing nucleotide triphosphate hydrolases"/>
    <property type="match status" value="1"/>
</dbReference>
<dbReference type="PANTHER" id="PTHR13696">
    <property type="entry name" value="P-LOOP CONTAINING NUCLEOSIDE TRIPHOSPHATE HYDROLASE"/>
    <property type="match status" value="1"/>
</dbReference>
<gene>
    <name evidence="2" type="ORF">E4T21_06625</name>
</gene>
<proteinExistence type="predicted"/>
<feature type="domain" description="AAA" evidence="1">
    <location>
        <begin position="1"/>
        <end position="161"/>
    </location>
</feature>
<organism evidence="2 3">
    <name type="scientific">Halomonas binhaiensis</name>
    <dbReference type="NCBI Taxonomy" id="2562282"/>
    <lineage>
        <taxon>Bacteria</taxon>
        <taxon>Pseudomonadati</taxon>
        <taxon>Pseudomonadota</taxon>
        <taxon>Gammaproteobacteria</taxon>
        <taxon>Oceanospirillales</taxon>
        <taxon>Halomonadaceae</taxon>
        <taxon>Halomonas</taxon>
    </lineage>
</organism>
<accession>A0A5C1NDE8</accession>
<protein>
    <submittedName>
        <fullName evidence="2">ParA family protein</fullName>
    </submittedName>
</protein>
<dbReference type="PANTHER" id="PTHR13696:SF52">
    <property type="entry name" value="PARA FAMILY PROTEIN CT_582"/>
    <property type="match status" value="1"/>
</dbReference>
<dbReference type="EMBL" id="CP038437">
    <property type="protein sequence ID" value="QEM81244.1"/>
    <property type="molecule type" value="Genomic_DNA"/>
</dbReference>